<dbReference type="CDD" id="cd00475">
    <property type="entry name" value="Cis_IPPS"/>
    <property type="match status" value="1"/>
</dbReference>
<evidence type="ECO:0000256" key="1">
    <source>
        <dbReference type="ARBA" id="ARBA00007558"/>
    </source>
</evidence>
<evidence type="ECO:0000259" key="3">
    <source>
        <dbReference type="Pfam" id="PF04884"/>
    </source>
</evidence>
<accession>A0AAW2N3Z6</accession>
<comment type="similarity">
    <text evidence="1">Belongs to the RUS1 family.</text>
</comment>
<comment type="caution">
    <text evidence="4">The sequence shown here is derived from an EMBL/GenBank/DDBJ whole genome shotgun (WGS) entry which is preliminary data.</text>
</comment>
<dbReference type="EMBL" id="JACGWK010000008">
    <property type="protein sequence ID" value="KAL0338197.1"/>
    <property type="molecule type" value="Genomic_DNA"/>
</dbReference>
<sequence length="684" mass="75530">MVYALRFSCHSFGLDSRRNSIPAPVHRFQIRCKSSLPHSAGAQDSQSLEDDGDAHLILLEKYGNGTSKRYVVEGDSQIRTILEEPLPGTKVLRDSYSMGTDKALTWLPKVIKDFVLPAGFPDSVSDDYLEYILLQFPTNVTGWICHTLVTSSLLQAVGVGSLSGTAAAASAAAIRWVSKDGIGAVGRLFIGGRFGNLLTMIQNSGACMQTSLAAQEGFASHVLKGQYTIFDLSTQLYPAYFLPLASLGNLAKAVGRGLRDPSFRVIQNHFAISGNLGEVSAKEEVWEVAAELVGLALGILALDTPGISSSYPVLASTWLATRLLHLWFRYLSLSVLRFNTINLKRARILVNSHILYRKVPGISDCNRMENILVWERFLRPRITFGVTLEEMVTGKKRGSMVRMLLELYEEEKYFLVVNQVQTEFEVFVSFKGISESISTLSLQDCPFPPSPSPASMAVVPLRLHLSFTSLPRQAPRPPLGLLLHSHIPRSFFFSANKPATALGPPEKDAILNGTPPAHYAGEDSVALPEGMRRELMPRHVAVIMDGNRRWARMRGLPTGSGYEAGARAFRRIVGLCCNWGIRVLTVFAFSSDNWFRPKIPLRSLGAFEMMPVVYESAVIQSLCRFMDQVLLADAMETTINNSKLHLIIAVNYSGQNDIVQACQKLAVKVKDGLIEPEEINEFFS</sequence>
<protein>
    <submittedName>
        <fullName evidence="4">Protein root UVB sensitive 5</fullName>
    </submittedName>
</protein>
<dbReference type="Gene3D" id="3.40.1180.10">
    <property type="entry name" value="Decaprenyl diphosphate synthase-like"/>
    <property type="match status" value="2"/>
</dbReference>
<dbReference type="PANTHER" id="PTHR12770:SF27">
    <property type="entry name" value="PROTEIN ROOT UVB SENSITIVE 5"/>
    <property type="match status" value="1"/>
</dbReference>
<evidence type="ECO:0000256" key="2">
    <source>
        <dbReference type="ARBA" id="ARBA00022679"/>
    </source>
</evidence>
<dbReference type="InterPro" id="IPR036424">
    <property type="entry name" value="UPP_synth-like_sf"/>
</dbReference>
<dbReference type="Pfam" id="PF04884">
    <property type="entry name" value="UVB_sens_prot"/>
    <property type="match status" value="1"/>
</dbReference>
<dbReference type="PANTHER" id="PTHR12770">
    <property type="entry name" value="RUS1 FAMILY PROTEIN C16ORF58"/>
    <property type="match status" value="1"/>
</dbReference>
<dbReference type="InterPro" id="IPR054549">
    <property type="entry name" value="UVB_sens_RUS_dom"/>
</dbReference>
<proteinExistence type="inferred from homology"/>
<dbReference type="AlphaFoldDB" id="A0AAW2N3Z6"/>
<feature type="domain" description="Protein root UVB sensitive/RUS" evidence="3">
    <location>
        <begin position="105"/>
        <end position="354"/>
    </location>
</feature>
<organism evidence="4">
    <name type="scientific">Sesamum angustifolium</name>
    <dbReference type="NCBI Taxonomy" id="2727405"/>
    <lineage>
        <taxon>Eukaryota</taxon>
        <taxon>Viridiplantae</taxon>
        <taxon>Streptophyta</taxon>
        <taxon>Embryophyta</taxon>
        <taxon>Tracheophyta</taxon>
        <taxon>Spermatophyta</taxon>
        <taxon>Magnoliopsida</taxon>
        <taxon>eudicotyledons</taxon>
        <taxon>Gunneridae</taxon>
        <taxon>Pentapetalae</taxon>
        <taxon>asterids</taxon>
        <taxon>lamiids</taxon>
        <taxon>Lamiales</taxon>
        <taxon>Pedaliaceae</taxon>
        <taxon>Sesamum</taxon>
    </lineage>
</organism>
<dbReference type="InterPro" id="IPR001441">
    <property type="entry name" value="UPP_synth-like"/>
</dbReference>
<reference evidence="4" key="1">
    <citation type="submission" date="2020-06" db="EMBL/GenBank/DDBJ databases">
        <authorList>
            <person name="Li T."/>
            <person name="Hu X."/>
            <person name="Zhang T."/>
            <person name="Song X."/>
            <person name="Zhang H."/>
            <person name="Dai N."/>
            <person name="Sheng W."/>
            <person name="Hou X."/>
            <person name="Wei L."/>
        </authorList>
    </citation>
    <scope>NUCLEOTIDE SEQUENCE</scope>
    <source>
        <strain evidence="4">G01</strain>
        <tissue evidence="4">Leaf</tissue>
    </source>
</reference>
<dbReference type="InterPro" id="IPR006968">
    <property type="entry name" value="RUS_fam"/>
</dbReference>
<dbReference type="SUPFAM" id="SSF64005">
    <property type="entry name" value="Undecaprenyl diphosphate synthase"/>
    <property type="match status" value="1"/>
</dbReference>
<dbReference type="Pfam" id="PF01255">
    <property type="entry name" value="Prenyltransf"/>
    <property type="match status" value="1"/>
</dbReference>
<dbReference type="NCBIfam" id="TIGR00055">
    <property type="entry name" value="uppS"/>
    <property type="match status" value="1"/>
</dbReference>
<reference evidence="4" key="2">
    <citation type="journal article" date="2024" name="Plant">
        <title>Genomic evolution and insights into agronomic trait innovations of Sesamum species.</title>
        <authorList>
            <person name="Miao H."/>
            <person name="Wang L."/>
            <person name="Qu L."/>
            <person name="Liu H."/>
            <person name="Sun Y."/>
            <person name="Le M."/>
            <person name="Wang Q."/>
            <person name="Wei S."/>
            <person name="Zheng Y."/>
            <person name="Lin W."/>
            <person name="Duan Y."/>
            <person name="Cao H."/>
            <person name="Xiong S."/>
            <person name="Wang X."/>
            <person name="Wei L."/>
            <person name="Li C."/>
            <person name="Ma Q."/>
            <person name="Ju M."/>
            <person name="Zhao R."/>
            <person name="Li G."/>
            <person name="Mu C."/>
            <person name="Tian Q."/>
            <person name="Mei H."/>
            <person name="Zhang T."/>
            <person name="Gao T."/>
            <person name="Zhang H."/>
        </authorList>
    </citation>
    <scope>NUCLEOTIDE SEQUENCE</scope>
    <source>
        <strain evidence="4">G01</strain>
    </source>
</reference>
<gene>
    <name evidence="4" type="ORF">Sangu_1341800</name>
</gene>
<name>A0AAW2N3Z6_9LAMI</name>
<keyword evidence="2" id="KW-0808">Transferase</keyword>
<evidence type="ECO:0000313" key="4">
    <source>
        <dbReference type="EMBL" id="KAL0338197.1"/>
    </source>
</evidence>
<dbReference type="GO" id="GO:0016765">
    <property type="term" value="F:transferase activity, transferring alkyl or aryl (other than methyl) groups"/>
    <property type="evidence" value="ECO:0007669"/>
    <property type="project" value="InterPro"/>
</dbReference>